<dbReference type="EMBL" id="BAABEP010000069">
    <property type="protein sequence ID" value="GAA3756324.1"/>
    <property type="molecule type" value="Genomic_DNA"/>
</dbReference>
<dbReference type="Pfam" id="PF19379">
    <property type="entry name" value="DUF5954"/>
    <property type="match status" value="1"/>
</dbReference>
<dbReference type="InterPro" id="IPR045998">
    <property type="entry name" value="DUF5954"/>
</dbReference>
<dbReference type="Proteomes" id="UP001499884">
    <property type="component" value="Unassembled WGS sequence"/>
</dbReference>
<feature type="region of interest" description="Disordered" evidence="1">
    <location>
        <begin position="145"/>
        <end position="167"/>
    </location>
</feature>
<accession>A0ABP7G6B6</accession>
<feature type="compositionally biased region" description="Basic and acidic residues" evidence="1">
    <location>
        <begin position="157"/>
        <end position="167"/>
    </location>
</feature>
<reference evidence="3" key="1">
    <citation type="journal article" date="2019" name="Int. J. Syst. Evol. Microbiol.">
        <title>The Global Catalogue of Microorganisms (GCM) 10K type strain sequencing project: providing services to taxonomists for standard genome sequencing and annotation.</title>
        <authorList>
            <consortium name="The Broad Institute Genomics Platform"/>
            <consortium name="The Broad Institute Genome Sequencing Center for Infectious Disease"/>
            <person name="Wu L."/>
            <person name="Ma J."/>
        </authorList>
    </citation>
    <scope>NUCLEOTIDE SEQUENCE [LARGE SCALE GENOMIC DNA]</scope>
    <source>
        <strain evidence="3">JCM 30846</strain>
    </source>
</reference>
<sequence>MGARGPRDLVLRLDAEYAQDGDQGVMAGALRLALRGFACTGARFPARVRADSRRSVRTHPEVVMLPTGFGVVERAARGWAPRGCLMPTPHDARRLLYEDLTGARPADAAERDRYARAARRFRAERRADEARAGDTVFRVCRVERLVRTGPEGPEPPRPSDHAEYEQG</sequence>
<evidence type="ECO:0000256" key="1">
    <source>
        <dbReference type="SAM" id="MobiDB-lite"/>
    </source>
</evidence>
<name>A0ABP7G6B6_9ACTN</name>
<keyword evidence="3" id="KW-1185">Reference proteome</keyword>
<comment type="caution">
    <text evidence="2">The sequence shown here is derived from an EMBL/GenBank/DDBJ whole genome shotgun (WGS) entry which is preliminary data.</text>
</comment>
<proteinExistence type="predicted"/>
<gene>
    <name evidence="2" type="ORF">GCM10023082_59290</name>
</gene>
<evidence type="ECO:0000313" key="3">
    <source>
        <dbReference type="Proteomes" id="UP001499884"/>
    </source>
</evidence>
<evidence type="ECO:0000313" key="2">
    <source>
        <dbReference type="EMBL" id="GAA3756324.1"/>
    </source>
</evidence>
<organism evidence="2 3">
    <name type="scientific">Streptomyces tremellae</name>
    <dbReference type="NCBI Taxonomy" id="1124239"/>
    <lineage>
        <taxon>Bacteria</taxon>
        <taxon>Bacillati</taxon>
        <taxon>Actinomycetota</taxon>
        <taxon>Actinomycetes</taxon>
        <taxon>Kitasatosporales</taxon>
        <taxon>Streptomycetaceae</taxon>
        <taxon>Streptomyces</taxon>
    </lineage>
</organism>
<protein>
    <submittedName>
        <fullName evidence="2">Uncharacterized protein</fullName>
    </submittedName>
</protein>